<feature type="transmembrane region" description="Helical" evidence="9">
    <location>
        <begin position="67"/>
        <end position="88"/>
    </location>
</feature>
<evidence type="ECO:0000313" key="11">
    <source>
        <dbReference type="EMBL" id="MEI5615137.1"/>
    </source>
</evidence>
<dbReference type="InterPro" id="IPR036259">
    <property type="entry name" value="MFS_trans_sf"/>
</dbReference>
<dbReference type="SUPFAM" id="SSF103473">
    <property type="entry name" value="MFS general substrate transporter"/>
    <property type="match status" value="1"/>
</dbReference>
<protein>
    <submittedName>
        <fullName evidence="11">MFS transporter</fullName>
    </submittedName>
</protein>
<dbReference type="InterPro" id="IPR011701">
    <property type="entry name" value="MFS"/>
</dbReference>
<keyword evidence="3" id="KW-1003">Cell membrane</keyword>
<feature type="domain" description="Major facilitator superfamily (MFS) profile" evidence="10">
    <location>
        <begin position="29"/>
        <end position="465"/>
    </location>
</feature>
<feature type="transmembrane region" description="Helical" evidence="9">
    <location>
        <begin position="243"/>
        <end position="263"/>
    </location>
</feature>
<dbReference type="InterPro" id="IPR020846">
    <property type="entry name" value="MFS_dom"/>
</dbReference>
<feature type="transmembrane region" description="Helical" evidence="9">
    <location>
        <begin position="283"/>
        <end position="304"/>
    </location>
</feature>
<evidence type="ECO:0000256" key="4">
    <source>
        <dbReference type="ARBA" id="ARBA00022692"/>
    </source>
</evidence>
<dbReference type="Proteomes" id="UP001365781">
    <property type="component" value="Unassembled WGS sequence"/>
</dbReference>
<gene>
    <name evidence="11" type="ORF">WB403_39050</name>
</gene>
<feature type="transmembrane region" description="Helical" evidence="9">
    <location>
        <begin position="29"/>
        <end position="55"/>
    </location>
</feature>
<evidence type="ECO:0000256" key="7">
    <source>
        <dbReference type="ARBA" id="ARBA00023251"/>
    </source>
</evidence>
<dbReference type="Gene3D" id="1.20.1250.20">
    <property type="entry name" value="MFS general substrate transporter like domains"/>
    <property type="match status" value="2"/>
</dbReference>
<name>A0ABU8GPM0_9ACTN</name>
<keyword evidence="2" id="KW-0813">Transport</keyword>
<feature type="transmembrane region" description="Helical" evidence="9">
    <location>
        <begin position="157"/>
        <end position="177"/>
    </location>
</feature>
<keyword evidence="6 9" id="KW-0472">Membrane</keyword>
<dbReference type="PANTHER" id="PTHR42718">
    <property type="entry name" value="MAJOR FACILITATOR SUPERFAMILY MULTIDRUG TRANSPORTER MFSC"/>
    <property type="match status" value="1"/>
</dbReference>
<comment type="caution">
    <text evidence="11">The sequence shown here is derived from an EMBL/GenBank/DDBJ whole genome shotgun (WGS) entry which is preliminary data.</text>
</comment>
<dbReference type="Pfam" id="PF07690">
    <property type="entry name" value="MFS_1"/>
    <property type="match status" value="1"/>
</dbReference>
<feature type="transmembrane region" description="Helical" evidence="9">
    <location>
        <begin position="316"/>
        <end position="336"/>
    </location>
</feature>
<feature type="transmembrane region" description="Helical" evidence="9">
    <location>
        <begin position="378"/>
        <end position="398"/>
    </location>
</feature>
<evidence type="ECO:0000256" key="1">
    <source>
        <dbReference type="ARBA" id="ARBA00004651"/>
    </source>
</evidence>
<feature type="transmembrane region" description="Helical" evidence="9">
    <location>
        <begin position="183"/>
        <end position="204"/>
    </location>
</feature>
<evidence type="ECO:0000256" key="3">
    <source>
        <dbReference type="ARBA" id="ARBA00022475"/>
    </source>
</evidence>
<evidence type="ECO:0000256" key="2">
    <source>
        <dbReference type="ARBA" id="ARBA00022448"/>
    </source>
</evidence>
<evidence type="ECO:0000259" key="10">
    <source>
        <dbReference type="PROSITE" id="PS50850"/>
    </source>
</evidence>
<feature type="transmembrane region" description="Helical" evidence="9">
    <location>
        <begin position="95"/>
        <end position="113"/>
    </location>
</feature>
<organism evidence="11 12">
    <name type="scientific">Streptomyces brasiliscabiei</name>
    <dbReference type="NCBI Taxonomy" id="2736302"/>
    <lineage>
        <taxon>Bacteria</taxon>
        <taxon>Bacillati</taxon>
        <taxon>Actinomycetota</taxon>
        <taxon>Actinomycetes</taxon>
        <taxon>Kitasatosporales</taxon>
        <taxon>Streptomycetaceae</taxon>
        <taxon>Streptomyces</taxon>
    </lineage>
</organism>
<sequence length="496" mass="50717">MKRPTAPRTAAFAAPAGAGPHRGPALWGLLFVLAANMLIDALEVSVALVALPAIGDDLGLAPHQLQWVVSGFAAGFGALLLFGGRLVAVLGRRPVYLGALLVFAAASLVGALADQAPLLVATRFLKGFCVALTAPTGLAIIMSAFPEGPARGRALSVYSLFGASGFSAGLVLSGALTEVSWRWTFAFPAPVALLLFAFALRLIPRDAPPSGAPRRYDAAGALGLTAATLLAMAGIAAGPAVGWAHPLTLGALLLAALSALVLVRVERTTRQPLLPAELFRQRALVRSALGAGALNGSYLGLLLVSTLHLQQQAGYGPWQTGLAFLPAAAPLALTALHSGRLVTRFGPARLIAAGAAAAPLGYLLYPREGAAVRYVTDVLPTMLLVGAAFVLAFTAFHTQATGSVPEPLRAVAGSFYQTAVQLAAALTTVLCAALYPLGRGPALVPVTAVALAGLAVALHGLVPRRTRPGGHPRASGPPGTALPYRNRHRHGPGDTP</sequence>
<feature type="transmembrane region" description="Helical" evidence="9">
    <location>
        <begin position="216"/>
        <end position="237"/>
    </location>
</feature>
<proteinExistence type="predicted"/>
<dbReference type="PROSITE" id="PS50850">
    <property type="entry name" value="MFS"/>
    <property type="match status" value="1"/>
</dbReference>
<feature type="transmembrane region" description="Helical" evidence="9">
    <location>
        <begin position="348"/>
        <end position="366"/>
    </location>
</feature>
<keyword evidence="4 9" id="KW-0812">Transmembrane</keyword>
<feature type="transmembrane region" description="Helical" evidence="9">
    <location>
        <begin position="419"/>
        <end position="437"/>
    </location>
</feature>
<evidence type="ECO:0000256" key="5">
    <source>
        <dbReference type="ARBA" id="ARBA00022989"/>
    </source>
</evidence>
<reference evidence="11 12" key="1">
    <citation type="submission" date="2024-03" db="EMBL/GenBank/DDBJ databases">
        <title>First Report of Pectobacterium brasiliscabiei causing potato scab in china.</title>
        <authorList>
            <person name="Handique U."/>
        </authorList>
    </citation>
    <scope>NUCLEOTIDE SEQUENCE [LARGE SCALE GENOMIC DNA]</scope>
    <source>
        <strain evidence="11 12">ZRIMU1503</strain>
    </source>
</reference>
<accession>A0ABU8GPM0</accession>
<keyword evidence="12" id="KW-1185">Reference proteome</keyword>
<comment type="subcellular location">
    <subcellularLocation>
        <location evidence="1">Cell membrane</location>
        <topology evidence="1">Multi-pass membrane protein</topology>
    </subcellularLocation>
</comment>
<keyword evidence="7" id="KW-0046">Antibiotic resistance</keyword>
<evidence type="ECO:0000256" key="6">
    <source>
        <dbReference type="ARBA" id="ARBA00023136"/>
    </source>
</evidence>
<feature type="transmembrane region" description="Helical" evidence="9">
    <location>
        <begin position="125"/>
        <end position="145"/>
    </location>
</feature>
<dbReference type="CDD" id="cd17321">
    <property type="entry name" value="MFS_MMR_MDR_like"/>
    <property type="match status" value="1"/>
</dbReference>
<dbReference type="EMBL" id="JBBAYM010000034">
    <property type="protein sequence ID" value="MEI5615137.1"/>
    <property type="molecule type" value="Genomic_DNA"/>
</dbReference>
<evidence type="ECO:0000256" key="9">
    <source>
        <dbReference type="SAM" id="Phobius"/>
    </source>
</evidence>
<feature type="transmembrane region" description="Helical" evidence="9">
    <location>
        <begin position="443"/>
        <end position="462"/>
    </location>
</feature>
<dbReference type="RefSeq" id="WP_336541783.1">
    <property type="nucleotide sequence ID" value="NZ_JBBAYL010000027.1"/>
</dbReference>
<evidence type="ECO:0000256" key="8">
    <source>
        <dbReference type="SAM" id="MobiDB-lite"/>
    </source>
</evidence>
<feature type="region of interest" description="Disordered" evidence="8">
    <location>
        <begin position="465"/>
        <end position="496"/>
    </location>
</feature>
<keyword evidence="5 9" id="KW-1133">Transmembrane helix</keyword>
<dbReference type="PANTHER" id="PTHR42718:SF46">
    <property type="entry name" value="BLR6921 PROTEIN"/>
    <property type="match status" value="1"/>
</dbReference>
<evidence type="ECO:0000313" key="12">
    <source>
        <dbReference type="Proteomes" id="UP001365781"/>
    </source>
</evidence>